<evidence type="ECO:0000313" key="1">
    <source>
        <dbReference type="EMBL" id="SVA30952.1"/>
    </source>
</evidence>
<dbReference type="AlphaFoldDB" id="A0A381US01"/>
<dbReference type="InterPro" id="IPR029068">
    <property type="entry name" value="Glyas_Bleomycin-R_OHBP_Dase"/>
</dbReference>
<dbReference type="Gene3D" id="3.10.180.10">
    <property type="entry name" value="2,3-Dihydroxybiphenyl 1,2-Dioxygenase, domain 1"/>
    <property type="match status" value="1"/>
</dbReference>
<evidence type="ECO:0008006" key="2">
    <source>
        <dbReference type="Google" id="ProtNLM"/>
    </source>
</evidence>
<protein>
    <recommendedName>
        <fullName evidence="2">Glyoxalase-like domain-containing protein</fullName>
    </recommendedName>
</protein>
<sequence length="250" mass="27042">MRLRQIAFVAHELEPVERALIDILGLQVCFRDPGVGAFGLHNALFPVGNQFIEVVAPNDLDEDTAGARYLSRRAGDGGYMVITQCDTQAPRRARLDSLGVRLVTDYQGSSFVNMQLHPKDTGGSFFEIDEMLGPHAHEVDGPWHPAGPNWQDAKTERVSAIVAATMQCDNPSIVAGRWAEISELPLNGGTSLALENASLNFVPCVDGRPEGLSELDILGDVDTILSTAELHGLRTGETQVTICGVRLNIV</sequence>
<proteinExistence type="predicted"/>
<accession>A0A381US01</accession>
<dbReference type="SUPFAM" id="SSF54593">
    <property type="entry name" value="Glyoxalase/Bleomycin resistance protein/Dihydroxybiphenyl dioxygenase"/>
    <property type="match status" value="1"/>
</dbReference>
<organism evidence="1">
    <name type="scientific">marine metagenome</name>
    <dbReference type="NCBI Taxonomy" id="408172"/>
    <lineage>
        <taxon>unclassified sequences</taxon>
        <taxon>metagenomes</taxon>
        <taxon>ecological metagenomes</taxon>
    </lineage>
</organism>
<name>A0A381US01_9ZZZZ</name>
<dbReference type="EMBL" id="UINC01007015">
    <property type="protein sequence ID" value="SVA30952.1"/>
    <property type="molecule type" value="Genomic_DNA"/>
</dbReference>
<reference evidence="1" key="1">
    <citation type="submission" date="2018-05" db="EMBL/GenBank/DDBJ databases">
        <authorList>
            <person name="Lanie J.A."/>
            <person name="Ng W.-L."/>
            <person name="Kazmierczak K.M."/>
            <person name="Andrzejewski T.M."/>
            <person name="Davidsen T.M."/>
            <person name="Wayne K.J."/>
            <person name="Tettelin H."/>
            <person name="Glass J.I."/>
            <person name="Rusch D."/>
            <person name="Podicherti R."/>
            <person name="Tsui H.-C.T."/>
            <person name="Winkler M.E."/>
        </authorList>
    </citation>
    <scope>NUCLEOTIDE SEQUENCE</scope>
</reference>
<gene>
    <name evidence="1" type="ORF">METZ01_LOCUS83806</name>
</gene>